<name>A0A078A2X3_STYLE</name>
<keyword evidence="3" id="KW-0732">Signal</keyword>
<accession>A0A078A2X3</accession>
<evidence type="ECO:0000256" key="3">
    <source>
        <dbReference type="SAM" id="SignalP"/>
    </source>
</evidence>
<gene>
    <name evidence="4" type="primary">Contig19045.g20193</name>
    <name evidence="4" type="ORF">STYLEM_4111</name>
</gene>
<evidence type="ECO:0000256" key="1">
    <source>
        <dbReference type="SAM" id="Coils"/>
    </source>
</evidence>
<reference evidence="4 5" key="1">
    <citation type="submission" date="2014-06" db="EMBL/GenBank/DDBJ databases">
        <authorList>
            <person name="Swart Estienne"/>
        </authorList>
    </citation>
    <scope>NUCLEOTIDE SEQUENCE [LARGE SCALE GENOMIC DNA]</scope>
    <source>
        <strain evidence="4 5">130c</strain>
    </source>
</reference>
<feature type="chain" id="PRO_5001729226" evidence="3">
    <location>
        <begin position="19"/>
        <end position="322"/>
    </location>
</feature>
<dbReference type="EMBL" id="CCKQ01003982">
    <property type="protein sequence ID" value="CDW75124.1"/>
    <property type="molecule type" value="Genomic_DNA"/>
</dbReference>
<feature type="compositionally biased region" description="Acidic residues" evidence="2">
    <location>
        <begin position="281"/>
        <end position="292"/>
    </location>
</feature>
<feature type="region of interest" description="Disordered" evidence="2">
    <location>
        <begin position="258"/>
        <end position="294"/>
    </location>
</feature>
<dbReference type="AlphaFoldDB" id="A0A078A2X3"/>
<protein>
    <submittedName>
        <fullName evidence="4">Uncharacterized protein</fullName>
    </submittedName>
</protein>
<proteinExistence type="predicted"/>
<dbReference type="InParanoid" id="A0A078A2X3"/>
<feature type="signal peptide" evidence="3">
    <location>
        <begin position="1"/>
        <end position="18"/>
    </location>
</feature>
<keyword evidence="5" id="KW-1185">Reference proteome</keyword>
<evidence type="ECO:0000313" key="4">
    <source>
        <dbReference type="EMBL" id="CDW75124.1"/>
    </source>
</evidence>
<organism evidence="4 5">
    <name type="scientific">Stylonychia lemnae</name>
    <name type="common">Ciliate</name>
    <dbReference type="NCBI Taxonomy" id="5949"/>
    <lineage>
        <taxon>Eukaryota</taxon>
        <taxon>Sar</taxon>
        <taxon>Alveolata</taxon>
        <taxon>Ciliophora</taxon>
        <taxon>Intramacronucleata</taxon>
        <taxon>Spirotrichea</taxon>
        <taxon>Stichotrichia</taxon>
        <taxon>Sporadotrichida</taxon>
        <taxon>Oxytrichidae</taxon>
        <taxon>Stylonychinae</taxon>
        <taxon>Stylonychia</taxon>
    </lineage>
</organism>
<feature type="coiled-coil region" evidence="1">
    <location>
        <begin position="21"/>
        <end position="48"/>
    </location>
</feature>
<feature type="compositionally biased region" description="Low complexity" evidence="2">
    <location>
        <begin position="258"/>
        <end position="280"/>
    </location>
</feature>
<sequence>MKKVITIAGAILLGTVVATSNTEELRTIRKLNRELANAERDIATIKDFLEGVQQRKRARSADPRVEKSSIWSRIHHGTGIVNDLTQAGVAIYGATRKPHVENYNGPRYMDYMPRIEEDDIEVQGLGHFNLNTGFDEKTCSFYGNGWAMSADLMMQQEEACRMRNFKKHPKVQGLFSSIGRIGRMFKPISSMTKSISNIAKPASNFGKILEGAKTGTDILSGLAGAGTGMYSNIMQGQASQAEQQYYQQQMQQQQQQQQQDQQQQQQQDQQQQYQPDPSQMEGDDQQLNDDGFDPYGPYVQQFIALNPSVYYGPSVVPFYPYD</sequence>
<dbReference type="Proteomes" id="UP000039865">
    <property type="component" value="Unassembled WGS sequence"/>
</dbReference>
<evidence type="ECO:0000256" key="2">
    <source>
        <dbReference type="SAM" id="MobiDB-lite"/>
    </source>
</evidence>
<evidence type="ECO:0000313" key="5">
    <source>
        <dbReference type="Proteomes" id="UP000039865"/>
    </source>
</evidence>
<keyword evidence="1" id="KW-0175">Coiled coil</keyword>